<evidence type="ECO:0000313" key="1">
    <source>
        <dbReference type="EMBL" id="KAI7982749.1"/>
    </source>
</evidence>
<accession>A0ACC0F294</accession>
<reference evidence="1 2" key="1">
    <citation type="journal article" date="2022" name="Plant J.">
        <title>Chromosome-level genome of Camellia lanceoleosa provides a valuable resource for understanding genome evolution and self-incompatibility.</title>
        <authorList>
            <person name="Gong W."/>
            <person name="Xiao S."/>
            <person name="Wang L."/>
            <person name="Liao Z."/>
            <person name="Chang Y."/>
            <person name="Mo W."/>
            <person name="Hu G."/>
            <person name="Li W."/>
            <person name="Zhao G."/>
            <person name="Zhu H."/>
            <person name="Hu X."/>
            <person name="Ji K."/>
            <person name="Xiang X."/>
            <person name="Song Q."/>
            <person name="Yuan D."/>
            <person name="Jin S."/>
            <person name="Zhang L."/>
        </authorList>
    </citation>
    <scope>NUCLEOTIDE SEQUENCE [LARGE SCALE GENOMIC DNA]</scope>
    <source>
        <strain evidence="1">SQ_2022a</strain>
    </source>
</reference>
<evidence type="ECO:0000313" key="2">
    <source>
        <dbReference type="Proteomes" id="UP001060215"/>
    </source>
</evidence>
<protein>
    <submittedName>
        <fullName evidence="1">Uncharacterized protein</fullName>
    </submittedName>
</protein>
<dbReference type="EMBL" id="CM045768">
    <property type="protein sequence ID" value="KAI7982749.1"/>
    <property type="molecule type" value="Genomic_DNA"/>
</dbReference>
<organism evidence="1 2">
    <name type="scientific">Camellia lanceoleosa</name>
    <dbReference type="NCBI Taxonomy" id="1840588"/>
    <lineage>
        <taxon>Eukaryota</taxon>
        <taxon>Viridiplantae</taxon>
        <taxon>Streptophyta</taxon>
        <taxon>Embryophyta</taxon>
        <taxon>Tracheophyta</taxon>
        <taxon>Spermatophyta</taxon>
        <taxon>Magnoliopsida</taxon>
        <taxon>eudicotyledons</taxon>
        <taxon>Gunneridae</taxon>
        <taxon>Pentapetalae</taxon>
        <taxon>asterids</taxon>
        <taxon>Ericales</taxon>
        <taxon>Theaceae</taxon>
        <taxon>Camellia</taxon>
    </lineage>
</organism>
<gene>
    <name evidence="1" type="ORF">LOK49_LG15G00604</name>
</gene>
<sequence>MGLNVRNSFSISPWNDNLFLFTFEDDEDRQWVLEEAPWSVMGNLTVLKLVELRSPVSQMDFTWSPFWVQVHGLLMDKMTKTNGETIGQRLGRLIRVDGHCEGLLLNRSFLRIRVELDVTKPLPRGFFLKQFGHNRNSYKFVTRKEGRTSGYGPELKTRITMSSGLLEEHYKKQVEEMKNRSRATLHRPVVNNSGPSISPARSDCARGREMSRAINASAHGQGTDAAECDPVVPGGDTESLDCRSPKLLKCATLTDVPLQPSQISTTLSQKHSSVWSNSRSKRTTIKPKRYGQKLGKSGLFKVKVESEKLTPPKELLSCSQSSPNPSEPDECCSQVPNTEFIQTLFNVSLPPPKSSARERERERERAPQEALLWQSVQVVRVLNGSEVVGLSKNVTSSTNQTTLSHTDQTLSTHIQRPLQRSAHPPPPPPPPHPSHLPSTLRRIFSSTPFPISDSAISTLFSMEDWDRSVYCLQRISKSM</sequence>
<dbReference type="Proteomes" id="UP001060215">
    <property type="component" value="Chromosome 11"/>
</dbReference>
<comment type="caution">
    <text evidence="1">The sequence shown here is derived from an EMBL/GenBank/DDBJ whole genome shotgun (WGS) entry which is preliminary data.</text>
</comment>
<proteinExistence type="predicted"/>
<name>A0ACC0F294_9ERIC</name>
<keyword evidence="2" id="KW-1185">Reference proteome</keyword>